<dbReference type="SUPFAM" id="SSF55816">
    <property type="entry name" value="5'-nucleotidase (syn. UDP-sugar hydrolase), C-terminal domain"/>
    <property type="match status" value="1"/>
</dbReference>
<feature type="domain" description="5'-Nucleotidase C-terminal" evidence="2">
    <location>
        <begin position="1"/>
        <end position="87"/>
    </location>
</feature>
<gene>
    <name evidence="3" type="ORF">Ae201684_016546</name>
</gene>
<dbReference type="AlphaFoldDB" id="A0A6G0WBT2"/>
<reference evidence="3 4" key="1">
    <citation type="submission" date="2019-07" db="EMBL/GenBank/DDBJ databases">
        <title>Genomics analysis of Aphanomyces spp. identifies a new class of oomycete effector associated with host adaptation.</title>
        <authorList>
            <person name="Gaulin E."/>
        </authorList>
    </citation>
    <scope>NUCLEOTIDE SEQUENCE [LARGE SCALE GENOMIC DNA]</scope>
    <source>
        <strain evidence="3 4">ATCC 201684</strain>
    </source>
</reference>
<name>A0A6G0WBT2_9STRA</name>
<dbReference type="Pfam" id="PF02872">
    <property type="entry name" value="5_nucleotid_C"/>
    <property type="match status" value="1"/>
</dbReference>
<dbReference type="Gene3D" id="3.90.780.10">
    <property type="entry name" value="5'-Nucleotidase, C-terminal domain"/>
    <property type="match status" value="1"/>
</dbReference>
<proteinExistence type="predicted"/>
<dbReference type="GO" id="GO:0009166">
    <property type="term" value="P:nucleotide catabolic process"/>
    <property type="evidence" value="ECO:0007669"/>
    <property type="project" value="InterPro"/>
</dbReference>
<dbReference type="InterPro" id="IPR008334">
    <property type="entry name" value="5'-Nucleotdase_C"/>
</dbReference>
<evidence type="ECO:0000256" key="1">
    <source>
        <dbReference type="SAM" id="MobiDB-lite"/>
    </source>
</evidence>
<protein>
    <recommendedName>
        <fullName evidence="2">5'-Nucleotidase C-terminal domain-containing protein</fullName>
    </recommendedName>
</protein>
<comment type="caution">
    <text evidence="3">The sequence shown here is derived from an EMBL/GenBank/DDBJ whole genome shotgun (WGS) entry which is preliminary data.</text>
</comment>
<accession>A0A6G0WBT2</accession>
<dbReference type="Proteomes" id="UP000481153">
    <property type="component" value="Unassembled WGS sequence"/>
</dbReference>
<organism evidence="3 4">
    <name type="scientific">Aphanomyces euteiches</name>
    <dbReference type="NCBI Taxonomy" id="100861"/>
    <lineage>
        <taxon>Eukaryota</taxon>
        <taxon>Sar</taxon>
        <taxon>Stramenopiles</taxon>
        <taxon>Oomycota</taxon>
        <taxon>Saprolegniomycetes</taxon>
        <taxon>Saprolegniales</taxon>
        <taxon>Verrucalvaceae</taxon>
        <taxon>Aphanomyces</taxon>
    </lineage>
</organism>
<dbReference type="InterPro" id="IPR036907">
    <property type="entry name" value="5'-Nucleotdase_C_sf"/>
</dbReference>
<dbReference type="VEuPathDB" id="FungiDB:AeMF1_006046"/>
<dbReference type="GO" id="GO:0016787">
    <property type="term" value="F:hydrolase activity"/>
    <property type="evidence" value="ECO:0007669"/>
    <property type="project" value="InterPro"/>
</dbReference>
<evidence type="ECO:0000313" key="3">
    <source>
        <dbReference type="EMBL" id="KAF0724870.1"/>
    </source>
</evidence>
<dbReference type="EMBL" id="VJMJ01000258">
    <property type="protein sequence ID" value="KAF0724870.1"/>
    <property type="molecule type" value="Genomic_DNA"/>
</dbReference>
<feature type="region of interest" description="Disordered" evidence="1">
    <location>
        <begin position="43"/>
        <end position="63"/>
    </location>
</feature>
<keyword evidence="4" id="KW-1185">Reference proteome</keyword>
<evidence type="ECO:0000313" key="4">
    <source>
        <dbReference type="Proteomes" id="UP000481153"/>
    </source>
</evidence>
<sequence length="89" mass="9841">MPFPRPVVLLRIQGCDLKEAIEQHLRTYPLLSGSYPYVSGLRGKYDRTKERPPHASSLQDDQGHDIDLDEYVTIATTKIISQGGGGCVA</sequence>
<evidence type="ECO:0000259" key="2">
    <source>
        <dbReference type="Pfam" id="PF02872"/>
    </source>
</evidence>
<feature type="compositionally biased region" description="Basic and acidic residues" evidence="1">
    <location>
        <begin position="43"/>
        <end position="53"/>
    </location>
</feature>